<comment type="caution">
    <text evidence="2">The sequence shown here is derived from an EMBL/GenBank/DDBJ whole genome shotgun (WGS) entry which is preliminary data.</text>
</comment>
<dbReference type="RefSeq" id="XP_069208407.1">
    <property type="nucleotide sequence ID" value="XM_069353765.1"/>
</dbReference>
<feature type="compositionally biased region" description="Acidic residues" evidence="1">
    <location>
        <begin position="233"/>
        <end position="250"/>
    </location>
</feature>
<dbReference type="EMBL" id="JBBXJM010000004">
    <property type="protein sequence ID" value="KAL1408463.1"/>
    <property type="molecule type" value="Genomic_DNA"/>
</dbReference>
<organism evidence="2 3">
    <name type="scientific">Vanrija albida</name>
    <dbReference type="NCBI Taxonomy" id="181172"/>
    <lineage>
        <taxon>Eukaryota</taxon>
        <taxon>Fungi</taxon>
        <taxon>Dikarya</taxon>
        <taxon>Basidiomycota</taxon>
        <taxon>Agaricomycotina</taxon>
        <taxon>Tremellomycetes</taxon>
        <taxon>Trichosporonales</taxon>
        <taxon>Trichosporonaceae</taxon>
        <taxon>Vanrija</taxon>
    </lineage>
</organism>
<evidence type="ECO:0000256" key="1">
    <source>
        <dbReference type="SAM" id="MobiDB-lite"/>
    </source>
</evidence>
<dbReference type="Proteomes" id="UP001565368">
    <property type="component" value="Unassembled WGS sequence"/>
</dbReference>
<protein>
    <submittedName>
        <fullName evidence="2">Uncharacterized protein</fullName>
    </submittedName>
</protein>
<feature type="region of interest" description="Disordered" evidence="1">
    <location>
        <begin position="193"/>
        <end position="250"/>
    </location>
</feature>
<reference evidence="2 3" key="1">
    <citation type="submission" date="2023-08" db="EMBL/GenBank/DDBJ databases">
        <title>Annotated Genome Sequence of Vanrija albida AlHP1.</title>
        <authorList>
            <person name="Herzog R."/>
        </authorList>
    </citation>
    <scope>NUCLEOTIDE SEQUENCE [LARGE SCALE GENOMIC DNA]</scope>
    <source>
        <strain evidence="2 3">AlHP1</strain>
    </source>
</reference>
<name>A0ABR3Q1C5_9TREE</name>
<evidence type="ECO:0000313" key="3">
    <source>
        <dbReference type="Proteomes" id="UP001565368"/>
    </source>
</evidence>
<gene>
    <name evidence="2" type="ORF">Q8F55_005275</name>
</gene>
<sequence length="603" mass="65587">MATGKVDPAHNRAGIKKPELETVTKGYYPYTDITFLWADILGGIEGYAVLQMISGLSEKGNPLCREGQDHADLYICEFADGTKKVCLSLQQVQFIQFYTFTKRFTDVAYVEYLDECAAWKEGMPKPQVPPVDPTIKPIPLPPNLIPACYVTRVEIVPCTEKYRGRDLHKQLSKHNKQILKDKLAGISLSVVSATPSVPSPSSPSLKGEDTAPSSSSSTLNVEDETTTLSDGDAVTDDETDTTAEDQEDEPALSFDPASAYFFNVRNSYSIAVSGGVAGTLGRLSKSTGFEINLQALPAGFGPSTGRGLFVAFDVRFDPVEKTYIDVGYAAYWFENTSLEGSGTHSEDEMPELRAVFQRKHWLVKSAIGTSVSADVDGGTTTPIDPGEVSKTIESELATLWHKSGRGAIYVVTNSPDHRTHGVSGTEVGTFDGPEEEAVHTTPLGVQKRFEIDLAKLINTVEQKDGRHASARKLEDVMSIVCPEVPVDANDSNAGNYAHWLMTAFDAFMGIVHNTSIADVCAIYDNLLIQKTATDAAKQFSSLLAVNPDDGYDGNDRDARAARRAERRAEAAYFGEEFVDDSDSEDEDSDFEGITVLAGHLPDE</sequence>
<evidence type="ECO:0000313" key="2">
    <source>
        <dbReference type="EMBL" id="KAL1408463.1"/>
    </source>
</evidence>
<proteinExistence type="predicted"/>
<accession>A0ABR3Q1C5</accession>
<dbReference type="GeneID" id="95986318"/>
<feature type="compositionally biased region" description="Polar residues" evidence="1">
    <location>
        <begin position="211"/>
        <end position="220"/>
    </location>
</feature>
<keyword evidence="3" id="KW-1185">Reference proteome</keyword>